<evidence type="ECO:0000313" key="2">
    <source>
        <dbReference type="EMBL" id="PYH48567.1"/>
    </source>
</evidence>
<dbReference type="EMBL" id="KZ821221">
    <property type="protein sequence ID" value="PYH48567.1"/>
    <property type="molecule type" value="Genomic_DNA"/>
</dbReference>
<accession>A0A318ZNK9</accession>
<protein>
    <submittedName>
        <fullName evidence="2">Uncharacterized protein</fullName>
    </submittedName>
</protein>
<name>A0A318ZNK9_9EURO</name>
<feature type="compositionally biased region" description="Acidic residues" evidence="1">
    <location>
        <begin position="261"/>
        <end position="278"/>
    </location>
</feature>
<dbReference type="GeneID" id="37078403"/>
<dbReference type="AlphaFoldDB" id="A0A318ZNK9"/>
<dbReference type="OrthoDB" id="4499271at2759"/>
<gene>
    <name evidence="2" type="ORF">BP01DRAFT_379748</name>
</gene>
<evidence type="ECO:0000313" key="3">
    <source>
        <dbReference type="Proteomes" id="UP000248349"/>
    </source>
</evidence>
<reference evidence="2 3" key="1">
    <citation type="submission" date="2016-12" db="EMBL/GenBank/DDBJ databases">
        <title>The genomes of Aspergillus section Nigri reveals drivers in fungal speciation.</title>
        <authorList>
            <consortium name="DOE Joint Genome Institute"/>
            <person name="Vesth T.C."/>
            <person name="Nybo J."/>
            <person name="Theobald S."/>
            <person name="Brandl J."/>
            <person name="Frisvad J.C."/>
            <person name="Nielsen K.F."/>
            <person name="Lyhne E.K."/>
            <person name="Kogle M.E."/>
            <person name="Kuo A."/>
            <person name="Riley R."/>
            <person name="Clum A."/>
            <person name="Nolan M."/>
            <person name="Lipzen A."/>
            <person name="Salamov A."/>
            <person name="Henrissat B."/>
            <person name="Wiebenga A."/>
            <person name="De Vries R.P."/>
            <person name="Grigoriev I.V."/>
            <person name="Mortensen U.H."/>
            <person name="Andersen M.R."/>
            <person name="Baker S.E."/>
        </authorList>
    </citation>
    <scope>NUCLEOTIDE SEQUENCE [LARGE SCALE GENOMIC DNA]</scope>
    <source>
        <strain evidence="2 3">JOP 1030-1</strain>
    </source>
</reference>
<sequence length="458" mass="52650">MDNPFNDTICQRSLDFAGFVVPDQYIGEAVAALRAHGAMPCPEGSECISMKGYLIPQTDVEHYHRPWDGDHGMIVPRPFSKMTVRIYRKSLFMWWFPDPPLSPKDDDLHYYWCDMAVHPSVSRLNPNTRFVMPTNACWTEALIRLYARDSAAEEDYVLTRLWHRELLRVCMQLLPRAWDGWAPLEELDLDRNLVGVVRAMRRALMAGNSHGYSDDLDFELLFVRLHVHTWDPDCPPPQGRTLDQIEEAWWREVLERKFTQGDDDSDDDGDDEDDDAKDGDETTLKKFKLLSGRERAWIREPIVRPVLYIGWSDLVQLTVRAHLREGILVTVSAEELDRSAITVCTRAPPPAAALPRSSSGVKDHVDKLACGSMAKQLEILLQHWDYAGRLWRCITKAANHQNMRHLGIVVSFRDKLNSELLDFTERQPNIELLKRCVQHIQVQGFNVDLPMAKLAKLV</sequence>
<dbReference type="RefSeq" id="XP_025434549.1">
    <property type="nucleotide sequence ID" value="XM_025577174.1"/>
</dbReference>
<dbReference type="Proteomes" id="UP000248349">
    <property type="component" value="Unassembled WGS sequence"/>
</dbReference>
<evidence type="ECO:0000256" key="1">
    <source>
        <dbReference type="SAM" id="MobiDB-lite"/>
    </source>
</evidence>
<keyword evidence="3" id="KW-1185">Reference proteome</keyword>
<feature type="region of interest" description="Disordered" evidence="1">
    <location>
        <begin position="260"/>
        <end position="279"/>
    </location>
</feature>
<organism evidence="2 3">
    <name type="scientific">Aspergillus saccharolyticus JOP 1030-1</name>
    <dbReference type="NCBI Taxonomy" id="1450539"/>
    <lineage>
        <taxon>Eukaryota</taxon>
        <taxon>Fungi</taxon>
        <taxon>Dikarya</taxon>
        <taxon>Ascomycota</taxon>
        <taxon>Pezizomycotina</taxon>
        <taxon>Eurotiomycetes</taxon>
        <taxon>Eurotiomycetidae</taxon>
        <taxon>Eurotiales</taxon>
        <taxon>Aspergillaceae</taxon>
        <taxon>Aspergillus</taxon>
        <taxon>Aspergillus subgen. Circumdati</taxon>
    </lineage>
</organism>
<proteinExistence type="predicted"/>